<dbReference type="EMBL" id="FOGB01000004">
    <property type="protein sequence ID" value="SEQ47513.1"/>
    <property type="molecule type" value="Genomic_DNA"/>
</dbReference>
<name>A0A1H9GBW0_9GAMM</name>
<organism evidence="1 2">
    <name type="scientific">Amphritea atlantica</name>
    <dbReference type="NCBI Taxonomy" id="355243"/>
    <lineage>
        <taxon>Bacteria</taxon>
        <taxon>Pseudomonadati</taxon>
        <taxon>Pseudomonadota</taxon>
        <taxon>Gammaproteobacteria</taxon>
        <taxon>Oceanospirillales</taxon>
        <taxon>Oceanospirillaceae</taxon>
        <taxon>Amphritea</taxon>
    </lineage>
</organism>
<sequence>MPDILNRFLWGIFPPPEIRQFDLCCSDFLEQRFFHPRLHASNPLIPLKRSLQALLQSPEQIVEQIQRHQIPVEHYFLLCIDHFVREYLEDELIGTGEVVGESASHPGSETVISNQAEECLRLLHLIEQQMELRGYRYDSAMLNEYFLPASETEKTARGDR</sequence>
<reference evidence="2" key="1">
    <citation type="submission" date="2016-10" db="EMBL/GenBank/DDBJ databases">
        <authorList>
            <person name="Varghese N."/>
            <person name="Submissions S."/>
        </authorList>
    </citation>
    <scope>NUCLEOTIDE SEQUENCE [LARGE SCALE GENOMIC DNA]</scope>
    <source>
        <strain evidence="2">DSM 18887</strain>
    </source>
</reference>
<dbReference type="RefSeq" id="WP_091356355.1">
    <property type="nucleotide sequence ID" value="NZ_AP025284.1"/>
</dbReference>
<dbReference type="AlphaFoldDB" id="A0A1H9GBW0"/>
<evidence type="ECO:0000313" key="2">
    <source>
        <dbReference type="Proteomes" id="UP000198749"/>
    </source>
</evidence>
<gene>
    <name evidence="1" type="ORF">SAMN03080615_01591</name>
</gene>
<protein>
    <submittedName>
        <fullName evidence="1">Uncharacterized protein</fullName>
    </submittedName>
</protein>
<accession>A0A1H9GBW0</accession>
<proteinExistence type="predicted"/>
<dbReference type="Proteomes" id="UP000198749">
    <property type="component" value="Unassembled WGS sequence"/>
</dbReference>
<keyword evidence="2" id="KW-1185">Reference proteome</keyword>
<evidence type="ECO:0000313" key="1">
    <source>
        <dbReference type="EMBL" id="SEQ47513.1"/>
    </source>
</evidence>
<dbReference type="STRING" id="355243.SAMN03080615_01591"/>